<dbReference type="PANTHER" id="PTHR39426">
    <property type="entry name" value="HOMOLOGY TO DEATH-ON-CURING PROTEIN OF PHAGE P1"/>
    <property type="match status" value="1"/>
</dbReference>
<name>F8L037_PARAV</name>
<dbReference type="Gene3D" id="1.20.120.1870">
    <property type="entry name" value="Fic/DOC protein, Fido domain"/>
    <property type="match status" value="1"/>
</dbReference>
<dbReference type="eggNOG" id="COG3654">
    <property type="taxonomic scope" value="Bacteria"/>
</dbReference>
<accession>F8L037</accession>
<reference evidence="2 3" key="2">
    <citation type="journal article" date="2011" name="Mol. Biol. Evol.">
        <title>Unity in variety--the pan-genome of the Chlamydiae.</title>
        <authorList>
            <person name="Collingro A."/>
            <person name="Tischler P."/>
            <person name="Weinmaier T."/>
            <person name="Penz T."/>
            <person name="Heinz E."/>
            <person name="Brunham R.C."/>
            <person name="Read T.D."/>
            <person name="Bavoil P.M."/>
            <person name="Sachse K."/>
            <person name="Kahane S."/>
            <person name="Friedman M.G."/>
            <person name="Rattei T."/>
            <person name="Myers G.S."/>
            <person name="Horn M."/>
        </authorList>
    </citation>
    <scope>NUCLEOTIDE SEQUENCE [LARGE SCALE GENOMIC DNA]</scope>
    <source>
        <strain evidence="3">UV7</strain>
    </source>
</reference>
<keyword evidence="3" id="KW-1185">Reference proteome</keyword>
<dbReference type="InterPro" id="IPR003812">
    <property type="entry name" value="Fido"/>
</dbReference>
<dbReference type="Pfam" id="PF02661">
    <property type="entry name" value="Fic"/>
    <property type="match status" value="1"/>
</dbReference>
<feature type="domain" description="Fido" evidence="1">
    <location>
        <begin position="1"/>
        <end position="110"/>
    </location>
</feature>
<evidence type="ECO:0000313" key="3">
    <source>
        <dbReference type="Proteomes" id="UP000000495"/>
    </source>
</evidence>
<dbReference type="SUPFAM" id="SSF140931">
    <property type="entry name" value="Fic-like"/>
    <property type="match status" value="1"/>
</dbReference>
<evidence type="ECO:0000313" key="2">
    <source>
        <dbReference type="EMBL" id="CCB86557.1"/>
    </source>
</evidence>
<dbReference type="InterPro" id="IPR053737">
    <property type="entry name" value="Type_II_TA_Toxin"/>
</dbReference>
<dbReference type="OrthoDB" id="9802752at2"/>
<organism evidence="2 3">
    <name type="scientific">Parachlamydia acanthamoebae (strain UV7)</name>
    <dbReference type="NCBI Taxonomy" id="765952"/>
    <lineage>
        <taxon>Bacteria</taxon>
        <taxon>Pseudomonadati</taxon>
        <taxon>Chlamydiota</taxon>
        <taxon>Chlamydiia</taxon>
        <taxon>Parachlamydiales</taxon>
        <taxon>Parachlamydiaceae</taxon>
        <taxon>Parachlamydia</taxon>
    </lineage>
</organism>
<evidence type="ECO:0000259" key="1">
    <source>
        <dbReference type="PROSITE" id="PS51459"/>
    </source>
</evidence>
<dbReference type="NCBIfam" id="TIGR01550">
    <property type="entry name" value="DOC_P1"/>
    <property type="match status" value="1"/>
</dbReference>
<dbReference type="InterPro" id="IPR006440">
    <property type="entry name" value="Doc"/>
</dbReference>
<dbReference type="RefSeq" id="WP_006341980.1">
    <property type="nucleotide sequence ID" value="NC_015702.1"/>
</dbReference>
<proteinExistence type="predicted"/>
<reference key="1">
    <citation type="journal article" date="2011" name="Mol. Biol. Evol.">
        <title>Unity in variety -- the pan-genome of the Chlamydiae.</title>
        <authorList>
            <person name="Collingro A."/>
            <person name="Tischler P."/>
            <person name="Weinmaier T."/>
            <person name="Penz T."/>
            <person name="Heinz E."/>
            <person name="Brunham R.C."/>
            <person name="Read T.D."/>
            <person name="Bavoil P.M."/>
            <person name="Sachse K."/>
            <person name="Kahane S."/>
            <person name="Friedman M.G."/>
            <person name="Rattei T."/>
            <person name="Myers G.S.A."/>
            <person name="Horn M."/>
        </authorList>
    </citation>
    <scope>NUCLEOTIDE SEQUENCE</scope>
    <source>
        <strain>UV7</strain>
    </source>
</reference>
<dbReference type="STRING" id="765952.PUV_16070"/>
<dbReference type="EMBL" id="FR872580">
    <property type="protein sequence ID" value="CCB86557.1"/>
    <property type="molecule type" value="Genomic_DNA"/>
</dbReference>
<protein>
    <submittedName>
        <fullName evidence="2">Death on curing protein</fullName>
    </submittedName>
</protein>
<dbReference type="AlphaFoldDB" id="F8L037"/>
<dbReference type="GO" id="GO:0016301">
    <property type="term" value="F:kinase activity"/>
    <property type="evidence" value="ECO:0007669"/>
    <property type="project" value="InterPro"/>
</dbReference>
<dbReference type="InterPro" id="IPR036597">
    <property type="entry name" value="Fido-like_dom_sf"/>
</dbReference>
<dbReference type="PANTHER" id="PTHR39426:SF1">
    <property type="entry name" value="HOMOLOGY TO DEATH-ON-CURING PROTEIN OF PHAGE P1"/>
    <property type="match status" value="1"/>
</dbReference>
<dbReference type="Proteomes" id="UP000000495">
    <property type="component" value="Chromosome"/>
</dbReference>
<dbReference type="PROSITE" id="PS51459">
    <property type="entry name" value="FIDO"/>
    <property type="match status" value="1"/>
</dbReference>
<gene>
    <name evidence="2" type="primary">doc</name>
    <name evidence="2" type="ordered locus">PUV_16070</name>
</gene>
<sequence length="115" mass="13153">MHDIFIDKFGGLKGIRDLNLLISAIETPKAAIFGTELYHTVYEKAAAYLYHIVQNHPFNDGNKRTGFGASYLFLKANKAKILFDDESFEDLIIEVAKGRINKEQIAYFFEFGKEK</sequence>
<dbReference type="HOGENOM" id="CLU_115697_7_0_0"/>
<dbReference type="KEGG" id="puv:PUV_16070"/>
<dbReference type="PIRSF" id="PIRSF018297">
    <property type="entry name" value="Doc"/>
    <property type="match status" value="1"/>
</dbReference>